<dbReference type="EMBL" id="MBFU01000041">
    <property type="protein sequence ID" value="PWA02956.1"/>
    <property type="molecule type" value="Genomic_DNA"/>
</dbReference>
<organism evidence="2 3">
    <name type="scientific">Smittium angustum</name>
    <dbReference type="NCBI Taxonomy" id="133377"/>
    <lineage>
        <taxon>Eukaryota</taxon>
        <taxon>Fungi</taxon>
        <taxon>Fungi incertae sedis</taxon>
        <taxon>Zoopagomycota</taxon>
        <taxon>Kickxellomycotina</taxon>
        <taxon>Harpellomycetes</taxon>
        <taxon>Harpellales</taxon>
        <taxon>Legeriomycetaceae</taxon>
        <taxon>Smittium</taxon>
    </lineage>
</organism>
<protein>
    <submittedName>
        <fullName evidence="2">Uncharacterized protein</fullName>
    </submittedName>
</protein>
<proteinExistence type="predicted"/>
<dbReference type="Proteomes" id="UP000245591">
    <property type="component" value="Unassembled WGS sequence"/>
</dbReference>
<keyword evidence="3" id="KW-1185">Reference proteome</keyword>
<dbReference type="AlphaFoldDB" id="A0A2U1JCX6"/>
<comment type="caution">
    <text evidence="2">The sequence shown here is derived from an EMBL/GenBank/DDBJ whole genome shotgun (WGS) entry which is preliminary data.</text>
</comment>
<reference evidence="2 3" key="1">
    <citation type="journal article" date="2018" name="MBio">
        <title>Comparative Genomics Reveals the Core Gene Toolbox for the Fungus-Insect Symbiosis.</title>
        <authorList>
            <person name="Wang Y."/>
            <person name="Stata M."/>
            <person name="Wang W."/>
            <person name="Stajich J.E."/>
            <person name="White M.M."/>
            <person name="Moncalvo J.M."/>
        </authorList>
    </citation>
    <scope>NUCLEOTIDE SEQUENCE [LARGE SCALE GENOMIC DNA]</scope>
    <source>
        <strain evidence="2 3">AUS-126-30</strain>
    </source>
</reference>
<feature type="region of interest" description="Disordered" evidence="1">
    <location>
        <begin position="119"/>
        <end position="153"/>
    </location>
</feature>
<accession>A0A2U1JCX6</accession>
<evidence type="ECO:0000313" key="3">
    <source>
        <dbReference type="Proteomes" id="UP000245591"/>
    </source>
</evidence>
<gene>
    <name evidence="2" type="ORF">BB558_000888</name>
</gene>
<sequence length="310" mass="33194">MIISFDITSDSDFFVAFAQDDGFFGKGGVVEAQIGISSGTNSIRKGRYVITKRSLFNKRSVSASVTLSYDGSVLSIIVNGAKALSYTVKNFNIKQFYMVPYSGTARVSNGMITCESINSTNTVSSTSTPPTTSSSSTPTSSSSSDSCLNSSSIPDIMYDNNGKFKPYDVSNPIKLPCDTPSFSVSFDVTSDSDFFVAFAQDDGFFGKGGVVEAQIGISSGINSIRKGRYAQTKRSLFNKRSVSSSVTLSYDGSVLSIIVNGVKALSYTVKNFNIEQFYMVPYSGTASISNGTVKCESISTCYEIIPVLES</sequence>
<evidence type="ECO:0000256" key="1">
    <source>
        <dbReference type="SAM" id="MobiDB-lite"/>
    </source>
</evidence>
<evidence type="ECO:0000313" key="2">
    <source>
        <dbReference type="EMBL" id="PWA02956.1"/>
    </source>
</evidence>
<feature type="compositionally biased region" description="Low complexity" evidence="1">
    <location>
        <begin position="119"/>
        <end position="152"/>
    </location>
</feature>
<name>A0A2U1JCX6_SMIAN</name>